<evidence type="ECO:0000259" key="1">
    <source>
        <dbReference type="PROSITE" id="PS51186"/>
    </source>
</evidence>
<feature type="domain" description="N-acetyltransferase" evidence="1">
    <location>
        <begin position="116"/>
        <end position="255"/>
    </location>
</feature>
<keyword evidence="2" id="KW-0012">Acyltransferase</keyword>
<proteinExistence type="predicted"/>
<protein>
    <submittedName>
        <fullName evidence="2">GNAT family N-acetyltransferase</fullName>
        <ecNumber evidence="2">2.3.1.-</ecNumber>
    </submittedName>
</protein>
<name>A0ABV8GYB2_9BACI</name>
<dbReference type="InterPro" id="IPR040549">
    <property type="entry name" value="DUF5613"/>
</dbReference>
<dbReference type="InterPro" id="IPR000182">
    <property type="entry name" value="GNAT_dom"/>
</dbReference>
<dbReference type="Gene3D" id="3.40.630.30">
    <property type="match status" value="1"/>
</dbReference>
<dbReference type="RefSeq" id="WP_379497386.1">
    <property type="nucleotide sequence ID" value="NZ_JBHSAO010000010.1"/>
</dbReference>
<dbReference type="PROSITE" id="PS51186">
    <property type="entry name" value="GNAT"/>
    <property type="match status" value="1"/>
</dbReference>
<keyword evidence="2" id="KW-0808">Transferase</keyword>
<accession>A0ABV8GYB2</accession>
<gene>
    <name evidence="2" type="ORF">ACFOUV_13890</name>
</gene>
<dbReference type="EC" id="2.3.1.-" evidence="2"/>
<keyword evidence="3" id="KW-1185">Reference proteome</keyword>
<evidence type="ECO:0000313" key="3">
    <source>
        <dbReference type="Proteomes" id="UP001595772"/>
    </source>
</evidence>
<evidence type="ECO:0000313" key="2">
    <source>
        <dbReference type="EMBL" id="MFC4024890.1"/>
    </source>
</evidence>
<dbReference type="InterPro" id="IPR016181">
    <property type="entry name" value="Acyl_CoA_acyltransferase"/>
</dbReference>
<comment type="caution">
    <text evidence="2">The sequence shown here is derived from an EMBL/GenBank/DDBJ whole genome shotgun (WGS) entry which is preliminary data.</text>
</comment>
<reference evidence="3" key="1">
    <citation type="journal article" date="2019" name="Int. J. Syst. Evol. Microbiol.">
        <title>The Global Catalogue of Microorganisms (GCM) 10K type strain sequencing project: providing services to taxonomists for standard genome sequencing and annotation.</title>
        <authorList>
            <consortium name="The Broad Institute Genomics Platform"/>
            <consortium name="The Broad Institute Genome Sequencing Center for Infectious Disease"/>
            <person name="Wu L."/>
            <person name="Ma J."/>
        </authorList>
    </citation>
    <scope>NUCLEOTIDE SEQUENCE [LARGE SCALE GENOMIC DNA]</scope>
    <source>
        <strain evidence="3">IBRC-M 10703</strain>
    </source>
</reference>
<dbReference type="Pfam" id="PF00583">
    <property type="entry name" value="Acetyltransf_1"/>
    <property type="match status" value="1"/>
</dbReference>
<sequence>MKKITFEDIYTIGNIVFENTLYKHIHYPEMLNRYDSNFIQFKHLPTLDEFKDTEDYLREFHFRRNQRHVKFYFPESEKPDENEMNYLKKQGYEVGYLELYTIQPNQFPRVENSSDILIQPVTVDNFEAYLKLRFEQDLEFGKNFATQKIDLNKRQFNNPAIMQIIASYKGKPAGAVDVIMTEKTAEIDSLDVNEFLRKKGIGSRLQYFVMKKFWDKTVLLVADGEDTPREMYQKQNYQYGGFKYEVQKIYKEQAL</sequence>
<dbReference type="EMBL" id="JBHSAO010000010">
    <property type="protein sequence ID" value="MFC4024890.1"/>
    <property type="molecule type" value="Genomic_DNA"/>
</dbReference>
<organism evidence="2 3">
    <name type="scientific">Oceanobacillus longus</name>
    <dbReference type="NCBI Taxonomy" id="930120"/>
    <lineage>
        <taxon>Bacteria</taxon>
        <taxon>Bacillati</taxon>
        <taxon>Bacillota</taxon>
        <taxon>Bacilli</taxon>
        <taxon>Bacillales</taxon>
        <taxon>Bacillaceae</taxon>
        <taxon>Oceanobacillus</taxon>
    </lineage>
</organism>
<dbReference type="Pfam" id="PF18467">
    <property type="entry name" value="DUF5613"/>
    <property type="match status" value="1"/>
</dbReference>
<dbReference type="GO" id="GO:0016746">
    <property type="term" value="F:acyltransferase activity"/>
    <property type="evidence" value="ECO:0007669"/>
    <property type="project" value="UniProtKB-KW"/>
</dbReference>
<dbReference type="CDD" id="cd04301">
    <property type="entry name" value="NAT_SF"/>
    <property type="match status" value="1"/>
</dbReference>
<dbReference type="Proteomes" id="UP001595772">
    <property type="component" value="Unassembled WGS sequence"/>
</dbReference>
<dbReference type="SUPFAM" id="SSF55729">
    <property type="entry name" value="Acyl-CoA N-acyltransferases (Nat)"/>
    <property type="match status" value="1"/>
</dbReference>